<reference evidence="9 10" key="1">
    <citation type="submission" date="2019-04" db="EMBL/GenBank/DDBJ databases">
        <title>An improved genome assembly and genetic linkage map for asparagus bean, Vigna unguiculata ssp. sesquipedialis.</title>
        <authorList>
            <person name="Xia Q."/>
            <person name="Zhang R."/>
            <person name="Dong Y."/>
        </authorList>
    </citation>
    <scope>NUCLEOTIDE SEQUENCE [LARGE SCALE GENOMIC DNA]</scope>
    <source>
        <tissue evidence="9">Leaf</tissue>
    </source>
</reference>
<feature type="domain" description="Myb-like" evidence="7">
    <location>
        <begin position="61"/>
        <end position="111"/>
    </location>
</feature>
<name>A0A4D6MG83_VIGUN</name>
<comment type="subcellular location">
    <subcellularLocation>
        <location evidence="1">Nucleus</location>
    </subcellularLocation>
</comment>
<keyword evidence="5" id="KW-0804">Transcription</keyword>
<keyword evidence="3" id="KW-0805">Transcription regulation</keyword>
<evidence type="ECO:0000256" key="3">
    <source>
        <dbReference type="ARBA" id="ARBA00023015"/>
    </source>
</evidence>
<gene>
    <name evidence="9" type="ORF">DEO72_LG7g1046</name>
</gene>
<dbReference type="InterPro" id="IPR001005">
    <property type="entry name" value="SANT/Myb"/>
</dbReference>
<evidence type="ECO:0000256" key="1">
    <source>
        <dbReference type="ARBA" id="ARBA00004123"/>
    </source>
</evidence>
<dbReference type="PANTHER" id="PTHR45614:SF221">
    <property type="entry name" value="MYB DOMAIN PROTEIN 110"/>
    <property type="match status" value="1"/>
</dbReference>
<sequence length="251" mass="27825">MAPSAAENMPNYRVNHWREDEDQKLTQLVQQHGPQDWNAIAQHIQGRTGKSCRLRWRNHLDPGVNRNPFTREEEERLLAAQEVHGAKWATTAKLFDGRTDNALKNHWHVLIARKRKEANNGSLQDLTMNASSSSSSHHHTLFDIMNFNAARTPLPPSFSPINFGSVPSFSDSFPGKEGSHPFGLLNHRDAAAAAVSSSSGGIMMRKGLFHSSSSAFTRFKGSSSSDDDAGFKDVTFYDFLGVGADDDDDDE</sequence>
<evidence type="ECO:0000313" key="10">
    <source>
        <dbReference type="Proteomes" id="UP000501690"/>
    </source>
</evidence>
<dbReference type="GO" id="GO:0000978">
    <property type="term" value="F:RNA polymerase II cis-regulatory region sequence-specific DNA binding"/>
    <property type="evidence" value="ECO:0007669"/>
    <property type="project" value="TreeGrafter"/>
</dbReference>
<evidence type="ECO:0000313" key="9">
    <source>
        <dbReference type="EMBL" id="QCD99760.1"/>
    </source>
</evidence>
<keyword evidence="10" id="KW-1185">Reference proteome</keyword>
<evidence type="ECO:0000256" key="6">
    <source>
        <dbReference type="ARBA" id="ARBA00023242"/>
    </source>
</evidence>
<dbReference type="SUPFAM" id="SSF46689">
    <property type="entry name" value="Homeodomain-like"/>
    <property type="match status" value="1"/>
</dbReference>
<dbReference type="Gramene" id="Vigun08g069200.1.v1.2">
    <property type="protein sequence ID" value="Vigun08g069200.1.v1.2"/>
    <property type="gene ID" value="Vigun08g069200.v1.2"/>
</dbReference>
<dbReference type="Proteomes" id="UP000501690">
    <property type="component" value="Linkage Group LG7"/>
</dbReference>
<dbReference type="PANTHER" id="PTHR45614">
    <property type="entry name" value="MYB PROTEIN-RELATED"/>
    <property type="match status" value="1"/>
</dbReference>
<dbReference type="OrthoDB" id="1410960at2759"/>
<feature type="domain" description="HTH myb-type" evidence="8">
    <location>
        <begin position="9"/>
        <end position="64"/>
    </location>
</feature>
<dbReference type="Gene3D" id="1.10.10.60">
    <property type="entry name" value="Homeodomain-like"/>
    <property type="match status" value="2"/>
</dbReference>
<dbReference type="CDD" id="cd00167">
    <property type="entry name" value="SANT"/>
    <property type="match status" value="2"/>
</dbReference>
<accession>A0A4D6MG83</accession>
<keyword evidence="4" id="KW-0238">DNA-binding</keyword>
<dbReference type="InterPro" id="IPR009057">
    <property type="entry name" value="Homeodomain-like_sf"/>
</dbReference>
<dbReference type="FunFam" id="1.10.10.60:FF:000060">
    <property type="entry name" value="MYB transcription factor"/>
    <property type="match status" value="1"/>
</dbReference>
<evidence type="ECO:0000256" key="4">
    <source>
        <dbReference type="ARBA" id="ARBA00023125"/>
    </source>
</evidence>
<proteinExistence type="predicted"/>
<dbReference type="PROSITE" id="PS50090">
    <property type="entry name" value="MYB_LIKE"/>
    <property type="match status" value="2"/>
</dbReference>
<dbReference type="GO" id="GO:0000981">
    <property type="term" value="F:DNA-binding transcription factor activity, RNA polymerase II-specific"/>
    <property type="evidence" value="ECO:0007669"/>
    <property type="project" value="TreeGrafter"/>
</dbReference>
<dbReference type="GO" id="GO:0005634">
    <property type="term" value="C:nucleus"/>
    <property type="evidence" value="ECO:0007669"/>
    <property type="project" value="UniProtKB-SubCell"/>
</dbReference>
<dbReference type="PROSITE" id="PS51294">
    <property type="entry name" value="HTH_MYB"/>
    <property type="match status" value="2"/>
</dbReference>
<dbReference type="Pfam" id="PF13921">
    <property type="entry name" value="Myb_DNA-bind_6"/>
    <property type="match status" value="1"/>
</dbReference>
<dbReference type="EMBL" id="CP039351">
    <property type="protein sequence ID" value="QCD99760.1"/>
    <property type="molecule type" value="Genomic_DNA"/>
</dbReference>
<dbReference type="InterPro" id="IPR017930">
    <property type="entry name" value="Myb_dom"/>
</dbReference>
<organism evidence="9 10">
    <name type="scientific">Vigna unguiculata</name>
    <name type="common">Cowpea</name>
    <dbReference type="NCBI Taxonomy" id="3917"/>
    <lineage>
        <taxon>Eukaryota</taxon>
        <taxon>Viridiplantae</taxon>
        <taxon>Streptophyta</taxon>
        <taxon>Embryophyta</taxon>
        <taxon>Tracheophyta</taxon>
        <taxon>Spermatophyta</taxon>
        <taxon>Magnoliopsida</taxon>
        <taxon>eudicotyledons</taxon>
        <taxon>Gunneridae</taxon>
        <taxon>Pentapetalae</taxon>
        <taxon>rosids</taxon>
        <taxon>fabids</taxon>
        <taxon>Fabales</taxon>
        <taxon>Fabaceae</taxon>
        <taxon>Papilionoideae</taxon>
        <taxon>50 kb inversion clade</taxon>
        <taxon>NPAAA clade</taxon>
        <taxon>indigoferoid/millettioid clade</taxon>
        <taxon>Phaseoleae</taxon>
        <taxon>Vigna</taxon>
    </lineage>
</organism>
<feature type="domain" description="HTH myb-type" evidence="8">
    <location>
        <begin position="65"/>
        <end position="115"/>
    </location>
</feature>
<evidence type="ECO:0000259" key="7">
    <source>
        <dbReference type="PROSITE" id="PS50090"/>
    </source>
</evidence>
<dbReference type="SMART" id="SM00717">
    <property type="entry name" value="SANT"/>
    <property type="match status" value="2"/>
</dbReference>
<dbReference type="AlphaFoldDB" id="A0A4D6MG83"/>
<evidence type="ECO:0000256" key="5">
    <source>
        <dbReference type="ARBA" id="ARBA00023163"/>
    </source>
</evidence>
<evidence type="ECO:0000256" key="2">
    <source>
        <dbReference type="ARBA" id="ARBA00022737"/>
    </source>
</evidence>
<feature type="domain" description="Myb-like" evidence="7">
    <location>
        <begin position="9"/>
        <end position="60"/>
    </location>
</feature>
<keyword evidence="6" id="KW-0539">Nucleus</keyword>
<dbReference type="InterPro" id="IPR050560">
    <property type="entry name" value="MYB_TF"/>
</dbReference>
<evidence type="ECO:0000259" key="8">
    <source>
        <dbReference type="PROSITE" id="PS51294"/>
    </source>
</evidence>
<keyword evidence="2" id="KW-0677">Repeat</keyword>
<protein>
    <submittedName>
        <fullName evidence="9">Myb proto-oncogene protein</fullName>
    </submittedName>
</protein>